<feature type="region of interest" description="Disordered" evidence="4">
    <location>
        <begin position="180"/>
        <end position="204"/>
    </location>
</feature>
<proteinExistence type="inferred from homology"/>
<evidence type="ECO:0000256" key="1">
    <source>
        <dbReference type="ARBA" id="ARBA00010605"/>
    </source>
</evidence>
<dbReference type="InterPro" id="IPR000244">
    <property type="entry name" value="Ribosomal_bL9"/>
</dbReference>
<name>A0AAI8YVB7_9PEZI</name>
<feature type="compositionally biased region" description="Basic and acidic residues" evidence="4">
    <location>
        <begin position="142"/>
        <end position="155"/>
    </location>
</feature>
<evidence type="ECO:0000256" key="4">
    <source>
        <dbReference type="SAM" id="MobiDB-lite"/>
    </source>
</evidence>
<dbReference type="GO" id="GO:0003735">
    <property type="term" value="F:structural constituent of ribosome"/>
    <property type="evidence" value="ECO:0007669"/>
    <property type="project" value="InterPro"/>
</dbReference>
<evidence type="ECO:0000256" key="3">
    <source>
        <dbReference type="ARBA" id="ARBA00023274"/>
    </source>
</evidence>
<feature type="region of interest" description="Disordered" evidence="4">
    <location>
        <begin position="115"/>
        <end position="155"/>
    </location>
</feature>
<dbReference type="Proteomes" id="UP001296104">
    <property type="component" value="Unassembled WGS sequence"/>
</dbReference>
<dbReference type="SUPFAM" id="SSF55658">
    <property type="entry name" value="L9 N-domain-like"/>
    <property type="match status" value="1"/>
</dbReference>
<accession>A0AAI8YVB7</accession>
<dbReference type="GO" id="GO:0006412">
    <property type="term" value="P:translation"/>
    <property type="evidence" value="ECO:0007669"/>
    <property type="project" value="InterPro"/>
</dbReference>
<dbReference type="InterPro" id="IPR009027">
    <property type="entry name" value="Ribosomal_bL9/RNase_H1_N"/>
</dbReference>
<evidence type="ECO:0000313" key="6">
    <source>
        <dbReference type="EMBL" id="CAK3912602.1"/>
    </source>
</evidence>
<evidence type="ECO:0000256" key="2">
    <source>
        <dbReference type="ARBA" id="ARBA00022980"/>
    </source>
</evidence>
<dbReference type="Gene3D" id="3.40.5.10">
    <property type="entry name" value="Ribosomal protein L9, N-terminal domain"/>
    <property type="match status" value="1"/>
</dbReference>
<dbReference type="EMBL" id="CAVMBE010000012">
    <property type="protein sequence ID" value="CAK3912602.1"/>
    <property type="molecule type" value="Genomic_DNA"/>
</dbReference>
<comment type="similarity">
    <text evidence="1">Belongs to the bacterial ribosomal protein bL9 family.</text>
</comment>
<evidence type="ECO:0000259" key="5">
    <source>
        <dbReference type="Pfam" id="PF01281"/>
    </source>
</evidence>
<dbReference type="InterPro" id="IPR036935">
    <property type="entry name" value="Ribosomal_bL9_N_sf"/>
</dbReference>
<keyword evidence="7" id="KW-1185">Reference proteome</keyword>
<sequence>MALPLRTRAIPQRTSCLRSYTPSSYTYSSPPESCALKQQVRGKKKMANNSATTTVRLLRNVPGFGKRGAIVPVPTGHMRNRFFPQRIAEYITVPELRTIRASNVPIERDYAFGQQQKKPVADVDSEQGWVPGMPLTDPTQTAKEKERELAPEKLDPERGTQLLEIFVKPVLQFYRQPILEEAEPEPEGPASEPKRERQRTASSAAADLLAARTAKPKPKPAGPQGIYGSVSTHDILVHVRAALATNDEAARVILGEEDIRFLDREVETERKVKHVGDFTIEIRVKGAAEAIKRTVRVTPQEA</sequence>
<evidence type="ECO:0000313" key="7">
    <source>
        <dbReference type="Proteomes" id="UP001296104"/>
    </source>
</evidence>
<dbReference type="Pfam" id="PF01281">
    <property type="entry name" value="Ribosomal_L9_N"/>
    <property type="match status" value="1"/>
</dbReference>
<feature type="domain" description="Ribosomal protein L9" evidence="5">
    <location>
        <begin position="54"/>
        <end position="94"/>
    </location>
</feature>
<dbReference type="AlphaFoldDB" id="A0AAI8YVB7"/>
<keyword evidence="3" id="KW-0687">Ribonucleoprotein</keyword>
<protein>
    <recommendedName>
        <fullName evidence="5">Ribosomal protein L9 domain-containing protein</fullName>
    </recommendedName>
</protein>
<dbReference type="PANTHER" id="PTHR21368">
    <property type="entry name" value="50S RIBOSOMAL PROTEIN L9"/>
    <property type="match status" value="1"/>
</dbReference>
<dbReference type="GO" id="GO:1990904">
    <property type="term" value="C:ribonucleoprotein complex"/>
    <property type="evidence" value="ECO:0007669"/>
    <property type="project" value="UniProtKB-KW"/>
</dbReference>
<keyword evidence="2" id="KW-0689">Ribosomal protein</keyword>
<reference evidence="6" key="1">
    <citation type="submission" date="2023-11" db="EMBL/GenBank/DDBJ databases">
        <authorList>
            <person name="Alioto T."/>
            <person name="Alioto T."/>
            <person name="Gomez Garrido J."/>
        </authorList>
    </citation>
    <scope>NUCLEOTIDE SEQUENCE</scope>
</reference>
<dbReference type="InterPro" id="IPR020070">
    <property type="entry name" value="Ribosomal_bL9_N"/>
</dbReference>
<comment type="caution">
    <text evidence="6">The sequence shown here is derived from an EMBL/GenBank/DDBJ whole genome shotgun (WGS) entry which is preliminary data.</text>
</comment>
<gene>
    <name evidence="6" type="ORF">LECACI_7A002640</name>
</gene>
<organism evidence="6 7">
    <name type="scientific">Lecanosticta acicola</name>
    <dbReference type="NCBI Taxonomy" id="111012"/>
    <lineage>
        <taxon>Eukaryota</taxon>
        <taxon>Fungi</taxon>
        <taxon>Dikarya</taxon>
        <taxon>Ascomycota</taxon>
        <taxon>Pezizomycotina</taxon>
        <taxon>Dothideomycetes</taxon>
        <taxon>Dothideomycetidae</taxon>
        <taxon>Mycosphaerellales</taxon>
        <taxon>Mycosphaerellaceae</taxon>
        <taxon>Lecanosticta</taxon>
    </lineage>
</organism>
<dbReference type="GO" id="GO:0005840">
    <property type="term" value="C:ribosome"/>
    <property type="evidence" value="ECO:0007669"/>
    <property type="project" value="UniProtKB-KW"/>
</dbReference>